<comment type="similarity">
    <text evidence="1">Belongs to the archease family.</text>
</comment>
<dbReference type="PANTHER" id="PTHR12682">
    <property type="entry name" value="ARCHEASE"/>
    <property type="match status" value="1"/>
</dbReference>
<evidence type="ECO:0000256" key="3">
    <source>
        <dbReference type="ARBA" id="ARBA00022723"/>
    </source>
</evidence>
<keyword evidence="8" id="KW-1185">Reference proteome</keyword>
<feature type="region of interest" description="Disordered" evidence="5">
    <location>
        <begin position="380"/>
        <end position="449"/>
    </location>
</feature>
<feature type="domain" description="Archease" evidence="6">
    <location>
        <begin position="144"/>
        <end position="265"/>
    </location>
</feature>
<evidence type="ECO:0000259" key="6">
    <source>
        <dbReference type="Pfam" id="PF01951"/>
    </source>
</evidence>
<proteinExistence type="inferred from homology"/>
<comment type="caution">
    <text evidence="7">The sequence shown here is derived from an EMBL/GenBank/DDBJ whole genome shotgun (WGS) entry which is preliminary data.</text>
</comment>
<name>A0ABP0HKN2_9DINO</name>
<dbReference type="InterPro" id="IPR036820">
    <property type="entry name" value="Archease_dom_sf"/>
</dbReference>
<dbReference type="Gene3D" id="3.55.10.10">
    <property type="entry name" value="Archease domain"/>
    <property type="match status" value="1"/>
</dbReference>
<dbReference type="Pfam" id="PF01951">
    <property type="entry name" value="Archease"/>
    <property type="match status" value="1"/>
</dbReference>
<evidence type="ECO:0000256" key="5">
    <source>
        <dbReference type="SAM" id="MobiDB-lite"/>
    </source>
</evidence>
<keyword evidence="3" id="KW-0479">Metal-binding</keyword>
<keyword evidence="2" id="KW-0819">tRNA processing</keyword>
<dbReference type="SUPFAM" id="SSF69819">
    <property type="entry name" value="MTH1598-like"/>
    <property type="match status" value="1"/>
</dbReference>
<accession>A0ABP0HKN2</accession>
<feature type="compositionally biased region" description="Basic and acidic residues" evidence="5">
    <location>
        <begin position="415"/>
        <end position="424"/>
    </location>
</feature>
<sequence length="1020" mass="112979">MNLRLCPATKLRDLSPGKRGNLSEDLEHFAELHQLRAELHCPEATTASARLTLCGAPEDVAVAQEEAQKIMRRDDSDSIPSGAELSKVEGLVLHSLPARHRRRRKAPDAAEGEKVVVTEVVDETHIEQPVMAVAIPSTEELRLYEYLDHTADVILHSWGKTLSQAFEQCCVCFFSYLTDLDTVSMVTSVDIQATGHDLTDLLYHLLDEFLFNFSTEFIICRRVEVDLDEANLRATARGYGEKFDLQKHPQGTEIKAITMHQMKILTPTTVASEQGIQKRALGLHGEEENKKKLILRLWITPLSATFWWTFDRLLTRNFWDDRWCALARQMALEVCDKLTEAARWTKLTEAAKRRCVIALALRSHGMRHVPLQLGALPPPVVISPPPQPEVTVGQTPKVPRTTSPTPSLRSPRSPRSTEEPKEPEPATSSKVGPSEAHSGGDATQEGESASSFWQKAVRQMYEVYLKGRWQEVVEALLPLQASHWRQLLDFGAGFRSFVLASNPVPPPLPCTLLIFLVQVFFVRSKPACPTAVEGMPLAYVHFSLLMRHLLQRTQPGEGRSAGPPLAVKFLVRLAGARSVATLLQNCQGDGQAWVANFNAAWDACGEDVLADCMVLLGELYPGEREVDGVDEATKASERMTLASLLIGAALQCSLQNLQSSPREQKQKSANTCRPDARALYLRPEDGAWSCIPREDHKGLFAKALHCSCSVRPPGGSTVDRFLLSMLDILIESKPSRPKDAVVNPDHSDSLEIRTFARLLRVLLQAYFIDPALLAAAESDAEGARLAGAFAGPSDPSELVPVLQSGPLRRSLAFMEQSPLLQVVQRRLCGAPFDDVLGSTEQLQRFALRELRVAWFDLRRSTCTLKRGTPPGTLLLLMKPLKLQLSCACEADLASFPYMSLAAAAQVTVRELKMSTAFVLGHAGLKLDGLGVSVPELEIKLSDATLLSRIAVSAILSIFQSTLQEHLQLQLKRILTKLLEREFARWNANTWSFLQSVVPEDMLLGAMQWLDEKIPREGLPV</sequence>
<gene>
    <name evidence="7" type="ORF">CCMP2556_LOCUS1911</name>
</gene>
<evidence type="ECO:0000256" key="1">
    <source>
        <dbReference type="ARBA" id="ARBA00007963"/>
    </source>
</evidence>
<dbReference type="PANTHER" id="PTHR12682:SF11">
    <property type="entry name" value="PROTEIN ARCHEASE"/>
    <property type="match status" value="1"/>
</dbReference>
<dbReference type="InterPro" id="IPR023572">
    <property type="entry name" value="Archease_dom"/>
</dbReference>
<keyword evidence="4" id="KW-0106">Calcium</keyword>
<evidence type="ECO:0000313" key="8">
    <source>
        <dbReference type="Proteomes" id="UP001642484"/>
    </source>
</evidence>
<evidence type="ECO:0000256" key="4">
    <source>
        <dbReference type="ARBA" id="ARBA00022837"/>
    </source>
</evidence>
<dbReference type="InterPro" id="IPR002804">
    <property type="entry name" value="Archease"/>
</dbReference>
<reference evidence="7 8" key="1">
    <citation type="submission" date="2024-02" db="EMBL/GenBank/DDBJ databases">
        <authorList>
            <person name="Chen Y."/>
            <person name="Shah S."/>
            <person name="Dougan E. K."/>
            <person name="Thang M."/>
            <person name="Chan C."/>
        </authorList>
    </citation>
    <scope>NUCLEOTIDE SEQUENCE [LARGE SCALE GENOMIC DNA]</scope>
</reference>
<evidence type="ECO:0000256" key="2">
    <source>
        <dbReference type="ARBA" id="ARBA00022694"/>
    </source>
</evidence>
<protein>
    <recommendedName>
        <fullName evidence="6">Archease domain-containing protein</fullName>
    </recommendedName>
</protein>
<feature type="compositionally biased region" description="Low complexity" evidence="5">
    <location>
        <begin position="399"/>
        <end position="414"/>
    </location>
</feature>
<evidence type="ECO:0000313" key="7">
    <source>
        <dbReference type="EMBL" id="CAK8990081.1"/>
    </source>
</evidence>
<organism evidence="7 8">
    <name type="scientific">Durusdinium trenchii</name>
    <dbReference type="NCBI Taxonomy" id="1381693"/>
    <lineage>
        <taxon>Eukaryota</taxon>
        <taxon>Sar</taxon>
        <taxon>Alveolata</taxon>
        <taxon>Dinophyceae</taxon>
        <taxon>Suessiales</taxon>
        <taxon>Symbiodiniaceae</taxon>
        <taxon>Durusdinium</taxon>
    </lineage>
</organism>
<dbReference type="Proteomes" id="UP001642484">
    <property type="component" value="Unassembled WGS sequence"/>
</dbReference>
<dbReference type="EMBL" id="CAXAMN010000670">
    <property type="protein sequence ID" value="CAK8990081.1"/>
    <property type="molecule type" value="Genomic_DNA"/>
</dbReference>